<dbReference type="Proteomes" id="UP000503840">
    <property type="component" value="Unassembled WGS sequence"/>
</dbReference>
<dbReference type="NCBIfam" id="TIGR04336">
    <property type="entry name" value="AmmeMemoSam_B"/>
    <property type="match status" value="1"/>
</dbReference>
<evidence type="ECO:0000256" key="2">
    <source>
        <dbReference type="HAMAP-Rule" id="MF_00055"/>
    </source>
</evidence>
<dbReference type="RefSeq" id="WP_174404463.1">
    <property type="nucleotide sequence ID" value="NZ_BLVO01000012.1"/>
</dbReference>
<reference evidence="3 4" key="1">
    <citation type="submission" date="2020-05" db="EMBL/GenBank/DDBJ databases">
        <title>Draft genome sequence of Desulfovibrio sp. strain HN2T.</title>
        <authorList>
            <person name="Ueno A."/>
            <person name="Tamazawa S."/>
            <person name="Tamamura S."/>
            <person name="Murakami T."/>
            <person name="Kiyama T."/>
            <person name="Inomata H."/>
            <person name="Amano Y."/>
            <person name="Miyakawa K."/>
            <person name="Tamaki H."/>
            <person name="Naganuma T."/>
            <person name="Kaneko K."/>
        </authorList>
    </citation>
    <scope>NUCLEOTIDE SEQUENCE [LARGE SCALE GENOMIC DNA]</scope>
    <source>
        <strain evidence="3 4">HN2</strain>
    </source>
</reference>
<dbReference type="EMBL" id="BLVO01000012">
    <property type="protein sequence ID" value="GFM32788.1"/>
    <property type="molecule type" value="Genomic_DNA"/>
</dbReference>
<gene>
    <name evidence="3" type="ORF">DSM101010T_11530</name>
</gene>
<name>A0A7J0BGV7_9BACT</name>
<protein>
    <recommendedName>
        <fullName evidence="2">MEMO1 family protein DSM101010T_11530</fullName>
    </recommendedName>
</protein>
<evidence type="ECO:0000256" key="1">
    <source>
        <dbReference type="ARBA" id="ARBA00006315"/>
    </source>
</evidence>
<dbReference type="PANTHER" id="PTHR11060:SF0">
    <property type="entry name" value="PROTEIN MEMO1"/>
    <property type="match status" value="1"/>
</dbReference>
<dbReference type="PANTHER" id="PTHR11060">
    <property type="entry name" value="PROTEIN MEMO1"/>
    <property type="match status" value="1"/>
</dbReference>
<sequence>MVHPSHTIRRPVVAGQFYTGDPVVLRQQIETFLAAGQRTEKERESAAPCGDAPTLLAMVPHAGYVYSGAVAGQTLGAARLAETVILLGPNHTGRGEAVAVWPGGEWLSPLGSVPVDSDFAACLVKSDPVFSLDTAAHLYEHSLEVILPFLQVARPDVKIVPIAIASPSPEVLARCGAALARCIQAHGAPVTMVVSTDMSHYVSHEEARRNDLLALAMIESLDPEGLYSTVREHGITMCGVLPMTAGLVACRLLGADRASITRYATSGEVSGDMDKVVGYAGALVHAPHAACAGA</sequence>
<dbReference type="CDD" id="cd07361">
    <property type="entry name" value="MEMO_like"/>
    <property type="match status" value="1"/>
</dbReference>
<keyword evidence="4" id="KW-1185">Reference proteome</keyword>
<comment type="caution">
    <text evidence="3">The sequence shown here is derived from an EMBL/GenBank/DDBJ whole genome shotgun (WGS) entry which is preliminary data.</text>
</comment>
<evidence type="ECO:0000313" key="4">
    <source>
        <dbReference type="Proteomes" id="UP000503840"/>
    </source>
</evidence>
<dbReference type="HAMAP" id="MF_00055">
    <property type="entry name" value="MEMO1"/>
    <property type="match status" value="1"/>
</dbReference>
<organism evidence="3 4">
    <name type="scientific">Desulfovibrio subterraneus</name>
    <dbReference type="NCBI Taxonomy" id="2718620"/>
    <lineage>
        <taxon>Bacteria</taxon>
        <taxon>Pseudomonadati</taxon>
        <taxon>Thermodesulfobacteriota</taxon>
        <taxon>Desulfovibrionia</taxon>
        <taxon>Desulfovibrionales</taxon>
        <taxon>Desulfovibrionaceae</taxon>
        <taxon>Desulfovibrio</taxon>
    </lineage>
</organism>
<dbReference type="Pfam" id="PF01875">
    <property type="entry name" value="Memo"/>
    <property type="match status" value="1"/>
</dbReference>
<accession>A0A7J0BGV7</accession>
<evidence type="ECO:0000313" key="3">
    <source>
        <dbReference type="EMBL" id="GFM32788.1"/>
    </source>
</evidence>
<comment type="similarity">
    <text evidence="1 2">Belongs to the MEMO1 family.</text>
</comment>
<dbReference type="Gene3D" id="3.40.830.10">
    <property type="entry name" value="LigB-like"/>
    <property type="match status" value="1"/>
</dbReference>
<dbReference type="AlphaFoldDB" id="A0A7J0BGV7"/>
<dbReference type="InterPro" id="IPR002737">
    <property type="entry name" value="MEMO1_fam"/>
</dbReference>
<proteinExistence type="inferred from homology"/>